<accession>A0A1Q2M4Z2</accession>
<reference evidence="2" key="1">
    <citation type="submission" date="2017-02" db="EMBL/GenBank/DDBJ databases">
        <title>Genome of Microbulbifer agarilyticus GP101.</title>
        <authorList>
            <person name="Jung J."/>
            <person name="Bae S.S."/>
            <person name="Baek K."/>
        </authorList>
    </citation>
    <scope>NUCLEOTIDE SEQUENCE [LARGE SCALE GENOMIC DNA]</scope>
    <source>
        <strain evidence="2">GP101</strain>
    </source>
</reference>
<evidence type="ECO:0000313" key="2">
    <source>
        <dbReference type="EMBL" id="AQQ67302.1"/>
    </source>
</evidence>
<evidence type="ECO:0000313" key="3">
    <source>
        <dbReference type="Proteomes" id="UP000188219"/>
    </source>
</evidence>
<keyword evidence="3" id="KW-1185">Reference proteome</keyword>
<evidence type="ECO:0000259" key="1">
    <source>
        <dbReference type="Pfam" id="PF20408"/>
    </source>
</evidence>
<proteinExistence type="predicted"/>
<gene>
    <name evidence="2" type="ORF">Mag101_06370</name>
</gene>
<dbReference type="Proteomes" id="UP000188219">
    <property type="component" value="Chromosome"/>
</dbReference>
<dbReference type="PANTHER" id="PTHR13136">
    <property type="entry name" value="TESTIS DEVELOPMENT PROTEIN PRTD"/>
    <property type="match status" value="1"/>
</dbReference>
<dbReference type="InterPro" id="IPR046879">
    <property type="entry name" value="KANL3/Tex30_Abhydrolase"/>
</dbReference>
<dbReference type="AlphaFoldDB" id="A0A1Q2M4Z2"/>
<feature type="domain" description="KANL3/Tex30 alpha/beta hydrolase-like" evidence="1">
    <location>
        <begin position="20"/>
        <end position="213"/>
    </location>
</feature>
<dbReference type="RefSeq" id="WP_077402340.1">
    <property type="nucleotide sequence ID" value="NZ_CP019650.1"/>
</dbReference>
<dbReference type="GO" id="GO:0016787">
    <property type="term" value="F:hydrolase activity"/>
    <property type="evidence" value="ECO:0007669"/>
    <property type="project" value="UniProtKB-KW"/>
</dbReference>
<dbReference type="Pfam" id="PF20408">
    <property type="entry name" value="Abhydrolase_11"/>
    <property type="match status" value="1"/>
</dbReference>
<dbReference type="KEGG" id="maga:Mag101_06370"/>
<dbReference type="PANTHER" id="PTHR13136:SF11">
    <property type="entry name" value="TESTIS-EXPRESSED PROTEIN 30"/>
    <property type="match status" value="1"/>
</dbReference>
<keyword evidence="2" id="KW-0378">Hydrolase</keyword>
<dbReference type="OrthoDB" id="652634at2"/>
<sequence length="218" mass="24470">MALPGDWLIDQPEAPPIGWFLFAHGAGAPMDSDFMQALTQLLVERDLGVVRFEFPYMAERRETGKRRPPNKMEVLLDSFQTQIDRVRSELAQAPLYIGGKSMGGRVASMLVQDNFDCGKVAGAVCLGYPFHPPGKPEKLRTEHLQPLTSPTLIVQGTRDKLGSLEEVEGYALANAIQVHWLEDGDHDFKPRKVSGFTQSQHWQAAADQMRQWMHLQES</sequence>
<name>A0A1Q2M4Z2_9GAMM</name>
<protein>
    <submittedName>
        <fullName evidence="2">Alpha/beta hydrolase</fullName>
    </submittedName>
</protein>
<dbReference type="SUPFAM" id="SSF53474">
    <property type="entry name" value="alpha/beta-Hydrolases"/>
    <property type="match status" value="1"/>
</dbReference>
<dbReference type="InterPro" id="IPR029058">
    <property type="entry name" value="AB_hydrolase_fold"/>
</dbReference>
<dbReference type="InterPro" id="IPR026555">
    <property type="entry name" value="NSL3/Tex30"/>
</dbReference>
<dbReference type="EMBL" id="CP019650">
    <property type="protein sequence ID" value="AQQ67302.1"/>
    <property type="molecule type" value="Genomic_DNA"/>
</dbReference>
<dbReference type="Gene3D" id="3.40.50.1820">
    <property type="entry name" value="alpha/beta hydrolase"/>
    <property type="match status" value="1"/>
</dbReference>
<dbReference type="STRING" id="260552.Mag101_06370"/>
<organism evidence="2 3">
    <name type="scientific">Microbulbifer agarilyticus</name>
    <dbReference type="NCBI Taxonomy" id="260552"/>
    <lineage>
        <taxon>Bacteria</taxon>
        <taxon>Pseudomonadati</taxon>
        <taxon>Pseudomonadota</taxon>
        <taxon>Gammaproteobacteria</taxon>
        <taxon>Cellvibrionales</taxon>
        <taxon>Microbulbiferaceae</taxon>
        <taxon>Microbulbifer</taxon>
    </lineage>
</organism>